<dbReference type="AlphaFoldDB" id="A0A4R5VDX3"/>
<dbReference type="InterPro" id="IPR004358">
    <property type="entry name" value="Sig_transdc_His_kin-like_C"/>
</dbReference>
<protein>
    <recommendedName>
        <fullName evidence="3">histidine kinase</fullName>
        <ecNumber evidence="3">2.7.13.3</ecNumber>
    </recommendedName>
</protein>
<dbReference type="PROSITE" id="PS50113">
    <property type="entry name" value="PAC"/>
    <property type="match status" value="3"/>
</dbReference>
<dbReference type="Gene3D" id="6.10.340.10">
    <property type="match status" value="1"/>
</dbReference>
<comment type="caution">
    <text evidence="12">The sequence shown here is derived from an EMBL/GenBank/DDBJ whole genome shotgun (WGS) entry which is preliminary data.</text>
</comment>
<dbReference type="InterPro" id="IPR003018">
    <property type="entry name" value="GAF"/>
</dbReference>
<dbReference type="Gene3D" id="3.30.450.20">
    <property type="entry name" value="PAS domain"/>
    <property type="match status" value="3"/>
</dbReference>
<sequence>MKPNPLKNILYGLSFRIWFPFALSITILLASLLVLYPSRQSTLFKQNFETEFNQLGRTTALGVNLALRNNDFEGLADIIDLANVKSELEYIALVEEDSLGNLTVFASNPEGVNPELILNADSINYLLVKNPIISDDLNGFVALAISNKVIEEAIFRINYPIYVFLGIILVMSLGLFYGIAERIATPITYLTNISNRLQTGEYDIEIETISNVDEISSLNTSLIELKEHLLQAKIQNEEFNFKLEEQIQARTKALEETKNRLIEAQRIAKLGNYEVNLITGEWQNSEMIDDIFRIPDDFERNNNSWRTFLNEKNSEKLIDAFYRCRVFKESFKMDLQIVDPLTQESKWISITGSPVVLSNQDIRTVTGTIQDITDRKVIEREVEKLSLVAKRTSNGVIITDTDLKITWANEAFLNLSEYSMEEIIGQTPRMFQFEKTDWTIARQIKKEVLEGKNVTAEILNRGKNGKEYWLQLNIVPMREDSDKITGYMAVEVDISELKENQALIQHQVALQNILIDISSTYINIDINKIENVISSSLEKMAKFVNADRAYIFDYNFKEKITTNTYEWCEIGIDPEIQNLQNVPLDIVPEWVEKHLKKQPFLVEDVKELPIAEEGKTNLRSILEPQGIQSLITIPIFEGKNLQGFVGFDSVRSRRKYAAEEIKLLTLFGQMIINVKEKQRVQKQLQIQEEKYRNIIANMNLGFLEVDEDDKIIDANPSFSLMSGYSTEELIGKRGIDLFFHDEKGKRTIIQKNILRKIGQSDVYETEVIDKFGNRRWWLISGGPNYNDAGELIGSVGIHLDITDKKKLEDEQNQLLNLTQKQNDRLKNFAHIVSHNLRSHAANLSGMISFIELKDKQFATNIFFQNFKNVVDNLMESIQNLSEVADIQINEAGDLDKLNLVEIINSTLLNVSSLARGSEVQINFEQNQGKAWVMGILSYLESIILNLLTNAIKYSDPKKQKRINISIEISDEWTILRVSDNGLGIDLKRQGRKIFGMYKTFHNHPDSRGIGLFITKFQVETLGGKIEVESEEGIGSTFSVYLKNQ</sequence>
<proteinExistence type="predicted"/>
<dbReference type="InterPro" id="IPR000014">
    <property type="entry name" value="PAS"/>
</dbReference>
<dbReference type="InterPro" id="IPR035965">
    <property type="entry name" value="PAS-like_dom_sf"/>
</dbReference>
<feature type="domain" description="Histidine kinase" evidence="8">
    <location>
        <begin position="831"/>
        <end position="1044"/>
    </location>
</feature>
<keyword evidence="6" id="KW-0418">Kinase</keyword>
<reference evidence="12 13" key="1">
    <citation type="submission" date="2019-03" db="EMBL/GenBank/DDBJ databases">
        <title>Algoriphagus aquimaris sp. nov., isolated form marine sediment in Pohang, Korea.</title>
        <authorList>
            <person name="Kim J."/>
            <person name="Yoon S.-H."/>
            <person name="Lee S.-S."/>
        </authorList>
    </citation>
    <scope>NUCLEOTIDE SEQUENCE [LARGE SCALE GENOMIC DNA]</scope>
    <source>
        <strain evidence="12 13">F21</strain>
    </source>
</reference>
<dbReference type="Pfam" id="PF01590">
    <property type="entry name" value="GAF"/>
    <property type="match status" value="1"/>
</dbReference>
<feature type="transmembrane region" description="Helical" evidence="7">
    <location>
        <begin position="15"/>
        <end position="36"/>
    </location>
</feature>
<dbReference type="PROSITE" id="PS50112">
    <property type="entry name" value="PAS"/>
    <property type="match status" value="2"/>
</dbReference>
<dbReference type="CDD" id="cd00130">
    <property type="entry name" value="PAS"/>
    <property type="match status" value="2"/>
</dbReference>
<evidence type="ECO:0000256" key="6">
    <source>
        <dbReference type="ARBA" id="ARBA00022777"/>
    </source>
</evidence>
<feature type="domain" description="PAS" evidence="9">
    <location>
        <begin position="381"/>
        <end position="452"/>
    </location>
</feature>
<dbReference type="SUPFAM" id="SSF55785">
    <property type="entry name" value="PYP-like sensor domain (PAS domain)"/>
    <property type="match status" value="2"/>
</dbReference>
<evidence type="ECO:0000313" key="13">
    <source>
        <dbReference type="Proteomes" id="UP000295438"/>
    </source>
</evidence>
<dbReference type="SUPFAM" id="SSF55781">
    <property type="entry name" value="GAF domain-like"/>
    <property type="match status" value="1"/>
</dbReference>
<dbReference type="SMART" id="SM00086">
    <property type="entry name" value="PAC"/>
    <property type="match status" value="3"/>
</dbReference>
<dbReference type="InterPro" id="IPR052162">
    <property type="entry name" value="Sensor_kinase/Photoreceptor"/>
</dbReference>
<dbReference type="GO" id="GO:0016020">
    <property type="term" value="C:membrane"/>
    <property type="evidence" value="ECO:0007669"/>
    <property type="project" value="UniProtKB-SubCell"/>
</dbReference>
<evidence type="ECO:0000256" key="4">
    <source>
        <dbReference type="ARBA" id="ARBA00022553"/>
    </source>
</evidence>
<dbReference type="Proteomes" id="UP000295438">
    <property type="component" value="Unassembled WGS sequence"/>
</dbReference>
<feature type="domain" description="PAS" evidence="9">
    <location>
        <begin position="687"/>
        <end position="742"/>
    </location>
</feature>
<dbReference type="Pfam" id="PF13426">
    <property type="entry name" value="PAS_9"/>
    <property type="match status" value="2"/>
</dbReference>
<feature type="transmembrane region" description="Helical" evidence="7">
    <location>
        <begin position="161"/>
        <end position="180"/>
    </location>
</feature>
<evidence type="ECO:0000256" key="3">
    <source>
        <dbReference type="ARBA" id="ARBA00012438"/>
    </source>
</evidence>
<keyword evidence="7" id="KW-0812">Transmembrane</keyword>
<feature type="domain" description="PAC" evidence="10">
    <location>
        <begin position="452"/>
        <end position="506"/>
    </location>
</feature>
<evidence type="ECO:0000256" key="1">
    <source>
        <dbReference type="ARBA" id="ARBA00000085"/>
    </source>
</evidence>
<evidence type="ECO:0000313" key="12">
    <source>
        <dbReference type="EMBL" id="TDK50368.1"/>
    </source>
</evidence>
<feature type="domain" description="PAC" evidence="10">
    <location>
        <begin position="761"/>
        <end position="813"/>
    </location>
</feature>
<dbReference type="EMBL" id="SMUW01000020">
    <property type="protein sequence ID" value="TDK50368.1"/>
    <property type="molecule type" value="Genomic_DNA"/>
</dbReference>
<dbReference type="SMART" id="SM00091">
    <property type="entry name" value="PAS"/>
    <property type="match status" value="2"/>
</dbReference>
<dbReference type="InterPro" id="IPR000700">
    <property type="entry name" value="PAS-assoc_C"/>
</dbReference>
<dbReference type="Pfam" id="PF02518">
    <property type="entry name" value="HATPase_c"/>
    <property type="match status" value="1"/>
</dbReference>
<keyword evidence="13" id="KW-1185">Reference proteome</keyword>
<dbReference type="NCBIfam" id="TIGR00229">
    <property type="entry name" value="sensory_box"/>
    <property type="match status" value="2"/>
</dbReference>
<dbReference type="InterPro" id="IPR005467">
    <property type="entry name" value="His_kinase_dom"/>
</dbReference>
<evidence type="ECO:0000256" key="2">
    <source>
        <dbReference type="ARBA" id="ARBA00004370"/>
    </source>
</evidence>
<dbReference type="PROSITE" id="PS50109">
    <property type="entry name" value="HIS_KIN"/>
    <property type="match status" value="1"/>
</dbReference>
<evidence type="ECO:0000259" key="10">
    <source>
        <dbReference type="PROSITE" id="PS50113"/>
    </source>
</evidence>
<keyword evidence="7" id="KW-0472">Membrane</keyword>
<gene>
    <name evidence="12" type="ORF">E1898_01220</name>
</gene>
<comment type="catalytic activity">
    <reaction evidence="1">
        <text>ATP + protein L-histidine = ADP + protein N-phospho-L-histidine.</text>
        <dbReference type="EC" id="2.7.13.3"/>
    </reaction>
</comment>
<organism evidence="12 13">
    <name type="scientific">Algoriphagus formosus</name>
    <dbReference type="NCBI Taxonomy" id="2007308"/>
    <lineage>
        <taxon>Bacteria</taxon>
        <taxon>Pseudomonadati</taxon>
        <taxon>Bacteroidota</taxon>
        <taxon>Cytophagia</taxon>
        <taxon>Cytophagales</taxon>
        <taxon>Cyclobacteriaceae</taxon>
        <taxon>Algoriphagus</taxon>
    </lineage>
</organism>
<accession>A0A4R5VDX3</accession>
<dbReference type="RefSeq" id="WP_133389516.1">
    <property type="nucleotide sequence ID" value="NZ_SMUW01000020.1"/>
</dbReference>
<dbReference type="PANTHER" id="PTHR43304">
    <property type="entry name" value="PHYTOCHROME-LIKE PROTEIN CPH1"/>
    <property type="match status" value="1"/>
</dbReference>
<dbReference type="Gene3D" id="3.30.450.40">
    <property type="match status" value="1"/>
</dbReference>
<dbReference type="PROSITE" id="PS50885">
    <property type="entry name" value="HAMP"/>
    <property type="match status" value="1"/>
</dbReference>
<keyword evidence="4" id="KW-0597">Phosphoprotein</keyword>
<dbReference type="SMART" id="SM00387">
    <property type="entry name" value="HATPase_c"/>
    <property type="match status" value="1"/>
</dbReference>
<evidence type="ECO:0000259" key="8">
    <source>
        <dbReference type="PROSITE" id="PS50109"/>
    </source>
</evidence>
<comment type="subcellular location">
    <subcellularLocation>
        <location evidence="2">Membrane</location>
    </subcellularLocation>
</comment>
<keyword evidence="7" id="KW-1133">Transmembrane helix</keyword>
<dbReference type="SUPFAM" id="SSF55874">
    <property type="entry name" value="ATPase domain of HSP90 chaperone/DNA topoisomerase II/histidine kinase"/>
    <property type="match status" value="1"/>
</dbReference>
<evidence type="ECO:0000256" key="5">
    <source>
        <dbReference type="ARBA" id="ARBA00022679"/>
    </source>
</evidence>
<dbReference type="GO" id="GO:0004673">
    <property type="term" value="F:protein histidine kinase activity"/>
    <property type="evidence" value="ECO:0007669"/>
    <property type="project" value="UniProtKB-EC"/>
</dbReference>
<dbReference type="InterPro" id="IPR003594">
    <property type="entry name" value="HATPase_dom"/>
</dbReference>
<feature type="domain" description="HAMP" evidence="11">
    <location>
        <begin position="181"/>
        <end position="234"/>
    </location>
</feature>
<dbReference type="GO" id="GO:0007165">
    <property type="term" value="P:signal transduction"/>
    <property type="evidence" value="ECO:0007669"/>
    <property type="project" value="InterPro"/>
</dbReference>
<dbReference type="EC" id="2.7.13.3" evidence="3"/>
<dbReference type="PANTHER" id="PTHR43304:SF1">
    <property type="entry name" value="PAC DOMAIN-CONTAINING PROTEIN"/>
    <property type="match status" value="1"/>
</dbReference>
<evidence type="ECO:0000259" key="9">
    <source>
        <dbReference type="PROSITE" id="PS50112"/>
    </source>
</evidence>
<name>A0A4R5VDX3_9BACT</name>
<dbReference type="InterPro" id="IPR036890">
    <property type="entry name" value="HATPase_C_sf"/>
</dbReference>
<feature type="domain" description="PAC" evidence="10">
    <location>
        <begin position="331"/>
        <end position="384"/>
    </location>
</feature>
<dbReference type="Gene3D" id="3.30.565.10">
    <property type="entry name" value="Histidine kinase-like ATPase, C-terminal domain"/>
    <property type="match status" value="1"/>
</dbReference>
<keyword evidence="5" id="KW-0808">Transferase</keyword>
<evidence type="ECO:0000259" key="11">
    <source>
        <dbReference type="PROSITE" id="PS50885"/>
    </source>
</evidence>
<dbReference type="PRINTS" id="PR00344">
    <property type="entry name" value="BCTRLSENSOR"/>
</dbReference>
<evidence type="ECO:0000256" key="7">
    <source>
        <dbReference type="SAM" id="Phobius"/>
    </source>
</evidence>
<dbReference type="InterPro" id="IPR001610">
    <property type="entry name" value="PAC"/>
</dbReference>
<dbReference type="InterPro" id="IPR003660">
    <property type="entry name" value="HAMP_dom"/>
</dbReference>
<dbReference type="InterPro" id="IPR029016">
    <property type="entry name" value="GAF-like_dom_sf"/>
</dbReference>